<evidence type="ECO:0000256" key="1">
    <source>
        <dbReference type="SAM" id="MobiDB-lite"/>
    </source>
</evidence>
<keyword evidence="2" id="KW-0472">Membrane</keyword>
<organism evidence="3 4">
    <name type="scientific">Micromonospora radicis</name>
    <dbReference type="NCBI Taxonomy" id="1894971"/>
    <lineage>
        <taxon>Bacteria</taxon>
        <taxon>Bacillati</taxon>
        <taxon>Actinomycetota</taxon>
        <taxon>Actinomycetes</taxon>
        <taxon>Micromonosporales</taxon>
        <taxon>Micromonosporaceae</taxon>
        <taxon>Micromonospora</taxon>
    </lineage>
</organism>
<feature type="transmembrane region" description="Helical" evidence="2">
    <location>
        <begin position="25"/>
        <end position="44"/>
    </location>
</feature>
<evidence type="ECO:0000256" key="2">
    <source>
        <dbReference type="SAM" id="Phobius"/>
    </source>
</evidence>
<accession>A0A418MUW8</accession>
<keyword evidence="2" id="KW-1133">Transmembrane helix</keyword>
<dbReference type="AlphaFoldDB" id="A0A418MUW8"/>
<dbReference type="EMBL" id="QXEC01000011">
    <property type="protein sequence ID" value="RIV38035.1"/>
    <property type="molecule type" value="Genomic_DNA"/>
</dbReference>
<keyword evidence="4" id="KW-1185">Reference proteome</keyword>
<keyword evidence="2" id="KW-0812">Transmembrane</keyword>
<evidence type="ECO:0000313" key="4">
    <source>
        <dbReference type="Proteomes" id="UP000283832"/>
    </source>
</evidence>
<proteinExistence type="predicted"/>
<sequence length="187" mass="19855">MIDLDEPGRPPESPAGTGPGGARKAVWRFAAVFVVGALLGGIGVDALHDYRAQRAQDAVVALVALPDSANYGGSSDGRRVQLSGRLTVVNAGPAPVTIHEVQAQRPDVTVRSPRQQPRLLSPGETAHLLVEVGLDCTVWGPLGPLPVRLSVQTRDGQVREFSYPVALPTSYWERDGLGMCPQPSPPR</sequence>
<evidence type="ECO:0000313" key="3">
    <source>
        <dbReference type="EMBL" id="RIV38035.1"/>
    </source>
</evidence>
<name>A0A418MUW8_9ACTN</name>
<protein>
    <submittedName>
        <fullName evidence="3">Uncharacterized protein</fullName>
    </submittedName>
</protein>
<gene>
    <name evidence="3" type="ORF">D2L64_13920</name>
</gene>
<dbReference type="Proteomes" id="UP000283832">
    <property type="component" value="Unassembled WGS sequence"/>
</dbReference>
<feature type="region of interest" description="Disordered" evidence="1">
    <location>
        <begin position="1"/>
        <end position="21"/>
    </location>
</feature>
<comment type="caution">
    <text evidence="3">The sequence shown here is derived from an EMBL/GenBank/DDBJ whole genome shotgun (WGS) entry which is preliminary data.</text>
</comment>
<reference evidence="3 4" key="1">
    <citation type="submission" date="2018-08" db="EMBL/GenBank/DDBJ databases">
        <title>Jishengella sp. nov., isolated from a root of Azadirachta indica A. Juss. var. siamensis Valenton.</title>
        <authorList>
            <person name="Kuncharoen N."/>
            <person name="Tanasupawat S."/>
            <person name="Kudo T."/>
            <person name="Ohkuma M."/>
        </authorList>
    </citation>
    <scope>NUCLEOTIDE SEQUENCE [LARGE SCALE GENOMIC DNA]</scope>
    <source>
        <strain evidence="3 4">AZ1-13</strain>
    </source>
</reference>